<name>A0A922DY58_CARIL</name>
<evidence type="ECO:0000256" key="1">
    <source>
        <dbReference type="SAM" id="MobiDB-lite"/>
    </source>
</evidence>
<gene>
    <name evidence="2" type="ORF">I3842_10G147800</name>
</gene>
<organism evidence="2 3">
    <name type="scientific">Carya illinoinensis</name>
    <name type="common">Pecan</name>
    <dbReference type="NCBI Taxonomy" id="32201"/>
    <lineage>
        <taxon>Eukaryota</taxon>
        <taxon>Viridiplantae</taxon>
        <taxon>Streptophyta</taxon>
        <taxon>Embryophyta</taxon>
        <taxon>Tracheophyta</taxon>
        <taxon>Spermatophyta</taxon>
        <taxon>Magnoliopsida</taxon>
        <taxon>eudicotyledons</taxon>
        <taxon>Gunneridae</taxon>
        <taxon>Pentapetalae</taxon>
        <taxon>rosids</taxon>
        <taxon>fabids</taxon>
        <taxon>Fagales</taxon>
        <taxon>Juglandaceae</taxon>
        <taxon>Carya</taxon>
    </lineage>
</organism>
<dbReference type="EMBL" id="CM031834">
    <property type="protein sequence ID" value="KAG6693094.1"/>
    <property type="molecule type" value="Genomic_DNA"/>
</dbReference>
<dbReference type="Proteomes" id="UP000811246">
    <property type="component" value="Chromosome 10"/>
</dbReference>
<reference evidence="2" key="1">
    <citation type="submission" date="2021-01" db="EMBL/GenBank/DDBJ databases">
        <authorList>
            <person name="Lovell J.T."/>
            <person name="Bentley N."/>
            <person name="Bhattarai G."/>
            <person name="Jenkins J.W."/>
            <person name="Sreedasyam A."/>
            <person name="Alarcon Y."/>
            <person name="Bock C."/>
            <person name="Boston L."/>
            <person name="Carlson J."/>
            <person name="Cervantes K."/>
            <person name="Clermont K."/>
            <person name="Krom N."/>
            <person name="Kubenka K."/>
            <person name="Mamidi S."/>
            <person name="Mattison C."/>
            <person name="Monteros M."/>
            <person name="Pisani C."/>
            <person name="Plott C."/>
            <person name="Rajasekar S."/>
            <person name="Rhein H.S."/>
            <person name="Rohla C."/>
            <person name="Song M."/>
            <person name="Hilaire R.S."/>
            <person name="Shu S."/>
            <person name="Wells L."/>
            <person name="Wang X."/>
            <person name="Webber J."/>
            <person name="Heerema R.J."/>
            <person name="Klein P."/>
            <person name="Conner P."/>
            <person name="Grauke L."/>
            <person name="Grimwood J."/>
            <person name="Schmutz J."/>
            <person name="Randall J.J."/>
        </authorList>
    </citation>
    <scope>NUCLEOTIDE SEQUENCE</scope>
    <source>
        <tissue evidence="2">Leaf</tissue>
    </source>
</reference>
<evidence type="ECO:0000313" key="2">
    <source>
        <dbReference type="EMBL" id="KAG6693094.1"/>
    </source>
</evidence>
<comment type="caution">
    <text evidence="2">The sequence shown here is derived from an EMBL/GenBank/DDBJ whole genome shotgun (WGS) entry which is preliminary data.</text>
</comment>
<protein>
    <submittedName>
        <fullName evidence="2">Uncharacterized protein</fullName>
    </submittedName>
</protein>
<accession>A0A922DY58</accession>
<feature type="region of interest" description="Disordered" evidence="1">
    <location>
        <begin position="66"/>
        <end position="107"/>
    </location>
</feature>
<evidence type="ECO:0000313" key="3">
    <source>
        <dbReference type="Proteomes" id="UP000811246"/>
    </source>
</evidence>
<sequence length="137" mass="15723">MALYRRGMAYTVAGDFEEAKANFKMMMKSDKSSEAEATAALLKLQQKEQEVERKARKQFKGLFDKKPREIAEVGDREEDHDTGEKQKNIDKGDSEVENSDESHEDAADARQMGWFSHFWPTSRRLFSGLGLQRCTIL</sequence>
<dbReference type="AlphaFoldDB" id="A0A922DY58"/>
<proteinExistence type="predicted"/>